<dbReference type="CDD" id="cd00400">
    <property type="entry name" value="Voltage_gated_ClC"/>
    <property type="match status" value="1"/>
</dbReference>
<comment type="subcellular location">
    <subcellularLocation>
        <location evidence="1">Membrane</location>
        <topology evidence="1">Multi-pass membrane protein</topology>
    </subcellularLocation>
</comment>
<dbReference type="RefSeq" id="WP_013638018.1">
    <property type="nucleotide sequence ID" value="NC_015185.1"/>
</dbReference>
<evidence type="ECO:0000256" key="9">
    <source>
        <dbReference type="ARBA" id="ARBA00023303"/>
    </source>
</evidence>
<keyword evidence="6 10" id="KW-0472">Membrane</keyword>
<keyword evidence="3 10" id="KW-0812">Transmembrane</keyword>
<evidence type="ECO:0000256" key="3">
    <source>
        <dbReference type="ARBA" id="ARBA00022692"/>
    </source>
</evidence>
<name>F0S2I8_DESTD</name>
<feature type="transmembrane region" description="Helical" evidence="10">
    <location>
        <begin position="109"/>
        <end position="133"/>
    </location>
</feature>
<dbReference type="Proteomes" id="UP000007102">
    <property type="component" value="Chromosome"/>
</dbReference>
<feature type="transmembrane region" description="Helical" evidence="10">
    <location>
        <begin position="139"/>
        <end position="156"/>
    </location>
</feature>
<evidence type="ECO:0000256" key="2">
    <source>
        <dbReference type="ARBA" id="ARBA00022448"/>
    </source>
</evidence>
<evidence type="ECO:0000256" key="10">
    <source>
        <dbReference type="SAM" id="Phobius"/>
    </source>
</evidence>
<evidence type="ECO:0000313" key="12">
    <source>
        <dbReference type="Proteomes" id="UP000007102"/>
    </source>
</evidence>
<dbReference type="STRING" id="868864.Dester_0405"/>
<evidence type="ECO:0000313" key="11">
    <source>
        <dbReference type="EMBL" id="ADY73060.1"/>
    </source>
</evidence>
<feature type="transmembrane region" description="Helical" evidence="10">
    <location>
        <begin position="238"/>
        <end position="256"/>
    </location>
</feature>
<keyword evidence="9" id="KW-0407">Ion channel</keyword>
<dbReference type="AlphaFoldDB" id="F0S2I8"/>
<accession>F0S2I8</accession>
<feature type="transmembrane region" description="Helical" evidence="10">
    <location>
        <begin position="314"/>
        <end position="334"/>
    </location>
</feature>
<sequence length="442" mass="47837">MRDKLPDIKDYLKGCAQTNLIHRFDISTISHFFGRWIPFAFAVGIVTGSIASLMDIVIVNLNNFLSSNLPFLFLYPLVVSVLVGYALTVDSSIGGPGIGYSILHLKTKIYIPVRSVILKLITSTLVLSGGFIAGREGPSFYIGVAIGEWLGKAYGLGKKYKPLLGLIGGGAFTGALLKAPLGSAIFAMELEEMYNLDYRPFVPMIIASIVSYLTFSFFRGESAFIYLTKNPEWSLQIIPYIVVMGLVISLLIYLYTFVFHTASCTSKYFSSKDRPLIGTSLALPFLLILYLTTHDVDFLSTPAHMGIISKLAQIPFPILVDIVVILCVIIVTSFTLSFGIPGGIILPNLLIGAAVGNMFGHIFPDQIVVFTLAGMGAALAAGAKTPLAAIVMITEMTHADVVIPMTAAIITSYTTSFGFCLYLGQEMKLKPMAGEKSGNSKE</sequence>
<dbReference type="KEGG" id="dte:Dester_0405"/>
<feature type="transmembrane region" description="Helical" evidence="10">
    <location>
        <begin position="36"/>
        <end position="59"/>
    </location>
</feature>
<organism evidence="11 12">
    <name type="scientific">Desulfurobacterium thermolithotrophum (strain DSM 11699 / BSA)</name>
    <dbReference type="NCBI Taxonomy" id="868864"/>
    <lineage>
        <taxon>Bacteria</taxon>
        <taxon>Pseudomonadati</taxon>
        <taxon>Aquificota</taxon>
        <taxon>Aquificia</taxon>
        <taxon>Desulfurobacteriales</taxon>
        <taxon>Desulfurobacteriaceae</taxon>
        <taxon>Desulfurobacterium</taxon>
    </lineage>
</organism>
<dbReference type="eggNOG" id="COG0038">
    <property type="taxonomic scope" value="Bacteria"/>
</dbReference>
<dbReference type="Pfam" id="PF00654">
    <property type="entry name" value="Voltage_CLC"/>
    <property type="match status" value="1"/>
</dbReference>
<evidence type="ECO:0000256" key="4">
    <source>
        <dbReference type="ARBA" id="ARBA00022989"/>
    </source>
</evidence>
<protein>
    <submittedName>
        <fullName evidence="11">Cl-channel voltage-gated family protein</fullName>
    </submittedName>
</protein>
<dbReference type="FunCoup" id="F0S2I8">
    <property type="interactions" value="125"/>
</dbReference>
<feature type="transmembrane region" description="Helical" evidence="10">
    <location>
        <begin position="71"/>
        <end position="88"/>
    </location>
</feature>
<evidence type="ECO:0000256" key="6">
    <source>
        <dbReference type="ARBA" id="ARBA00023136"/>
    </source>
</evidence>
<feature type="transmembrane region" description="Helical" evidence="10">
    <location>
        <begin position="276"/>
        <end position="293"/>
    </location>
</feature>
<keyword evidence="12" id="KW-1185">Reference proteome</keyword>
<feature type="transmembrane region" description="Helical" evidence="10">
    <location>
        <begin position="401"/>
        <end position="423"/>
    </location>
</feature>
<evidence type="ECO:0000256" key="7">
    <source>
        <dbReference type="ARBA" id="ARBA00023173"/>
    </source>
</evidence>
<keyword evidence="8" id="KW-0868">Chloride</keyword>
<dbReference type="InterPro" id="IPR050368">
    <property type="entry name" value="ClC-type_chloride_channel"/>
</dbReference>
<keyword evidence="4 10" id="KW-1133">Transmembrane helix</keyword>
<keyword evidence="2" id="KW-0813">Transport</keyword>
<feature type="transmembrane region" description="Helical" evidence="10">
    <location>
        <begin position="340"/>
        <end position="360"/>
    </location>
</feature>
<dbReference type="PANTHER" id="PTHR43427:SF6">
    <property type="entry name" value="CHLORIDE CHANNEL PROTEIN CLC-E"/>
    <property type="match status" value="1"/>
</dbReference>
<dbReference type="HOGENOM" id="CLU_613833_0_0_0"/>
<feature type="transmembrane region" description="Helical" evidence="10">
    <location>
        <begin position="200"/>
        <end position="218"/>
    </location>
</feature>
<reference evidence="12" key="2">
    <citation type="submission" date="2011-02" db="EMBL/GenBank/DDBJ databases">
        <title>The complete genome of Desulfurobacterium thermolithotrophum DSM 11699.</title>
        <authorList>
            <consortium name="US DOE Joint Genome Institute (JGI-PGF)"/>
            <person name="Lucas S."/>
            <person name="Copeland A."/>
            <person name="Lapidus A."/>
            <person name="Bruce D."/>
            <person name="Goodwin L."/>
            <person name="Pitluck S."/>
            <person name="Kyrpides N."/>
            <person name="Mavromatis K."/>
            <person name="Pagani I."/>
            <person name="Ivanova N."/>
            <person name="Mikhailova N."/>
            <person name="Daligault H."/>
            <person name="Detter J.C."/>
            <person name="Tapia R."/>
            <person name="Han C."/>
            <person name="Land M."/>
            <person name="Hauser L."/>
            <person name="Markowitz V."/>
            <person name="Cheng J.-F."/>
            <person name="Hugenholtz P."/>
            <person name="Woyke T."/>
            <person name="Wu D."/>
            <person name="Spring S."/>
            <person name="Brambilla E."/>
            <person name="Klenk H.-P."/>
            <person name="Eisen J.A."/>
        </authorList>
    </citation>
    <scope>NUCLEOTIDE SEQUENCE [LARGE SCALE GENOMIC DNA]</scope>
    <source>
        <strain evidence="12">DSM 11699 / BSA</strain>
    </source>
</reference>
<dbReference type="GO" id="GO:0005254">
    <property type="term" value="F:chloride channel activity"/>
    <property type="evidence" value="ECO:0007669"/>
    <property type="project" value="UniProtKB-KW"/>
</dbReference>
<evidence type="ECO:0000256" key="8">
    <source>
        <dbReference type="ARBA" id="ARBA00023214"/>
    </source>
</evidence>
<reference evidence="11 12" key="1">
    <citation type="journal article" date="2011" name="Stand. Genomic Sci.">
        <title>Complete genome sequence of the thermophilic sulfur-reducer Desulfurobacterium thermolithotrophum type strain (BSA(T)) from a deep-sea hydrothermal vent.</title>
        <authorList>
            <person name="Goker M."/>
            <person name="Daligault H."/>
            <person name="Mwirichia R."/>
            <person name="Lapidus A."/>
            <person name="Lucas S."/>
            <person name="Deshpande S."/>
            <person name="Pagani I."/>
            <person name="Tapia R."/>
            <person name="Cheng J.F."/>
            <person name="Goodwin L."/>
            <person name="Pitluck S."/>
            <person name="Liolios K."/>
            <person name="Ivanova N."/>
            <person name="Mavromatis K."/>
            <person name="Mikhailova N."/>
            <person name="Pati A."/>
            <person name="Chen A."/>
            <person name="Palaniappan K."/>
            <person name="Han C."/>
            <person name="Land M."/>
            <person name="Hauser L."/>
            <person name="Pan C."/>
            <person name="Brambilla E.M."/>
            <person name="Rohde M."/>
            <person name="Spring S."/>
            <person name="Sikorski J."/>
            <person name="Wirth R."/>
            <person name="Detter J.C."/>
            <person name="Woyke T."/>
            <person name="Bristow J."/>
            <person name="Eisen J.A."/>
            <person name="Markowitz V."/>
            <person name="Hugenholtz P."/>
            <person name="Kyrpides N.C."/>
            <person name="Klenk H.P."/>
        </authorList>
    </citation>
    <scope>NUCLEOTIDE SEQUENCE [LARGE SCALE GENOMIC DNA]</scope>
    <source>
        <strain evidence="12">DSM 11699 / BSA</strain>
    </source>
</reference>
<dbReference type="EMBL" id="CP002543">
    <property type="protein sequence ID" value="ADY73060.1"/>
    <property type="molecule type" value="Genomic_DNA"/>
</dbReference>
<dbReference type="SUPFAM" id="SSF81340">
    <property type="entry name" value="Clc chloride channel"/>
    <property type="match status" value="1"/>
</dbReference>
<evidence type="ECO:0000256" key="5">
    <source>
        <dbReference type="ARBA" id="ARBA00023065"/>
    </source>
</evidence>
<dbReference type="PANTHER" id="PTHR43427">
    <property type="entry name" value="CHLORIDE CHANNEL PROTEIN CLC-E"/>
    <property type="match status" value="1"/>
</dbReference>
<proteinExistence type="predicted"/>
<dbReference type="InterPro" id="IPR014743">
    <property type="entry name" value="Cl-channel_core"/>
</dbReference>
<dbReference type="OrthoDB" id="9767361at2"/>
<feature type="transmembrane region" description="Helical" evidence="10">
    <location>
        <begin position="163"/>
        <end position="188"/>
    </location>
</feature>
<keyword evidence="5" id="KW-0406">Ion transport</keyword>
<gene>
    <name evidence="11" type="ordered locus">Dester_0405</name>
</gene>
<dbReference type="InterPro" id="IPR001807">
    <property type="entry name" value="ClC"/>
</dbReference>
<dbReference type="GO" id="GO:0034707">
    <property type="term" value="C:chloride channel complex"/>
    <property type="evidence" value="ECO:0007669"/>
    <property type="project" value="UniProtKB-KW"/>
</dbReference>
<evidence type="ECO:0000256" key="1">
    <source>
        <dbReference type="ARBA" id="ARBA00004141"/>
    </source>
</evidence>
<dbReference type="Gene3D" id="1.10.3080.10">
    <property type="entry name" value="Clc chloride channel"/>
    <property type="match status" value="1"/>
</dbReference>
<dbReference type="PRINTS" id="PR00762">
    <property type="entry name" value="CLCHANNEL"/>
</dbReference>
<feature type="transmembrane region" description="Helical" evidence="10">
    <location>
        <begin position="367"/>
        <end position="389"/>
    </location>
</feature>
<dbReference type="InParanoid" id="F0S2I8"/>
<keyword evidence="7" id="KW-0869">Chloride channel</keyword>